<evidence type="ECO:0000313" key="3">
    <source>
        <dbReference type="EMBL" id="ATA53142.1"/>
    </source>
</evidence>
<protein>
    <submittedName>
        <fullName evidence="3">Uncharacterized protein</fullName>
    </submittedName>
</protein>
<accession>A0A250DFW6</accession>
<keyword evidence="2" id="KW-1133">Transmembrane helix</keyword>
<reference evidence="3 4" key="1">
    <citation type="submission" date="2017-09" db="EMBL/GenBank/DDBJ databases">
        <title>The diverse metabolic capabilities of V. boronicumulans make it an excellent choice for continued studies on novel biodegradation.</title>
        <authorList>
            <person name="Sun S."/>
        </authorList>
    </citation>
    <scope>NUCLEOTIDE SEQUENCE [LARGE SCALE GENOMIC DNA]</scope>
    <source>
        <strain evidence="3 4">J1</strain>
    </source>
</reference>
<dbReference type="EMBL" id="CP023284">
    <property type="protein sequence ID" value="ATA53142.1"/>
    <property type="molecule type" value="Genomic_DNA"/>
</dbReference>
<dbReference type="AlphaFoldDB" id="A0A250DFW6"/>
<keyword evidence="2" id="KW-0472">Membrane</keyword>
<feature type="region of interest" description="Disordered" evidence="1">
    <location>
        <begin position="301"/>
        <end position="326"/>
    </location>
</feature>
<evidence type="ECO:0000256" key="2">
    <source>
        <dbReference type="SAM" id="Phobius"/>
    </source>
</evidence>
<gene>
    <name evidence="3" type="ORF">CKY39_07905</name>
</gene>
<dbReference type="KEGG" id="vbo:CKY39_07905"/>
<sequence length="326" mass="35598">MKEILGLLKVDLTKVSADVWEGLLNGTMDLSYSKGMVHWAAGSGRTGIVAHLPMVPVSPEELASAEQLLQVGKLAKGAQVASVAATATAAVVVVAVVVAATIYLSSKIDKVENAIAEVARTIGQQDRREYLKYFEDYAGAVRSAQAMLNSRVPVSEISRMAEMRLDRLSEARHQILGFVRGLQSLCGSSQSNQVQYALAIGFMIDVLDLVPAALIVERELCLVAGMPGMAQRYREQVRQEFRQELERFREWCDTQYRQLALGRGGFPDVLAENRDRLKALFGSRAQDILLSDPLAPFFATAASATGPKEQASHEHPPNTKGRDRTA</sequence>
<name>A0A250DFW6_9BURK</name>
<organism evidence="3 4">
    <name type="scientific">Variovorax boronicumulans</name>
    <dbReference type="NCBI Taxonomy" id="436515"/>
    <lineage>
        <taxon>Bacteria</taxon>
        <taxon>Pseudomonadati</taxon>
        <taxon>Pseudomonadota</taxon>
        <taxon>Betaproteobacteria</taxon>
        <taxon>Burkholderiales</taxon>
        <taxon>Comamonadaceae</taxon>
        <taxon>Variovorax</taxon>
    </lineage>
</organism>
<dbReference type="Proteomes" id="UP000217154">
    <property type="component" value="Chromosome"/>
</dbReference>
<feature type="transmembrane region" description="Helical" evidence="2">
    <location>
        <begin position="80"/>
        <end position="104"/>
    </location>
</feature>
<keyword evidence="2" id="KW-0812">Transmembrane</keyword>
<evidence type="ECO:0000256" key="1">
    <source>
        <dbReference type="SAM" id="MobiDB-lite"/>
    </source>
</evidence>
<dbReference type="RefSeq" id="WP_095744018.1">
    <property type="nucleotide sequence ID" value="NZ_CP023284.1"/>
</dbReference>
<proteinExistence type="predicted"/>
<evidence type="ECO:0000313" key="4">
    <source>
        <dbReference type="Proteomes" id="UP000217154"/>
    </source>
</evidence>
<feature type="compositionally biased region" description="Basic and acidic residues" evidence="1">
    <location>
        <begin position="310"/>
        <end position="326"/>
    </location>
</feature>